<evidence type="ECO:0000259" key="14">
    <source>
        <dbReference type="Pfam" id="PF09334"/>
    </source>
</evidence>
<dbReference type="SUPFAM" id="SSF47323">
    <property type="entry name" value="Anticodon-binding domain of a subclass of class I aminoacyl-tRNA synthetases"/>
    <property type="match status" value="1"/>
</dbReference>
<feature type="domain" description="Methionyl/Valyl/Leucyl/Isoleucyl-tRNA synthetase anticodon-binding" evidence="13">
    <location>
        <begin position="752"/>
        <end position="812"/>
    </location>
</feature>
<dbReference type="EnsemblMetazoa" id="CapteT228464">
    <property type="protein sequence ID" value="CapteP228464"/>
    <property type="gene ID" value="CapteG228464"/>
</dbReference>
<dbReference type="InterPro" id="IPR009080">
    <property type="entry name" value="tRNAsynth_Ia_anticodon-bd"/>
</dbReference>
<evidence type="ECO:0000256" key="6">
    <source>
        <dbReference type="ARBA" id="ARBA00022840"/>
    </source>
</evidence>
<dbReference type="OMA" id="GIEHACM"/>
<dbReference type="GO" id="GO:0032543">
    <property type="term" value="P:mitochondrial translation"/>
    <property type="evidence" value="ECO:0007669"/>
    <property type="project" value="TreeGrafter"/>
</dbReference>
<evidence type="ECO:0000256" key="4">
    <source>
        <dbReference type="ARBA" id="ARBA00022598"/>
    </source>
</evidence>
<comment type="subcellular location">
    <subcellularLocation>
        <location evidence="1">Mitochondrion matrix</location>
    </subcellularLocation>
</comment>
<gene>
    <name evidence="15" type="ORF">CAPTEDRAFT_228464</name>
</gene>
<sequence length="892" mass="102407">MLWRQLTCSLRLPQPSRRVFNSSKKWPEKLEREHKLYLEDHWKSRLRQLDDKIQKTSSSLPKYYVLSMFPYPSGQLHMGHVRVYAISDAMARFQRMKGKAVVHPMGWDAFGLPAENAAIERGVAADEWTISNIANMKKQLENLSCSFDWDREFATCSSDYYRWTQDLFLQLYDVGLVYQREAAVNWDPVDQTVLADEQIDGSGCSWRSGAKVQKKYLKQWYIRVLPYLESLVKGLDEVDPELWQFVIELQRDWIGPLTGVKIEFDVKRPDGIPVSNPISVFTTDVEYVYGASHLLISEDHFLNDPKFFKEGADPNADVIQLNLTAMNPFNKKSLPIFLSRSHHFDSDVNFSSNSHLGIPSASESDSLFANDHSLDWKDVLIEGEIANSGPLNGLGKTEAVNEVLKQAKLLGCVCHKASRKSRDWLISRQRYWGTPIPMVHCPKYGTMPVSREQLPVTLPPLPQNKTSGVSPLEGAGDWLKVKCSRCDCDGYAKRETDTMDTFFDSSWYYLRYLDAKNESELCNKDKAHAGMPVDLYIGGNEHAIMHLYYARFISHFLYDRGVVPTKEPFVNLLTQGMVMGQSYQVKKSGKYLRPDEVNFENPSPVEASTGEKLVVKWEKMSKSKHNGVNPQEMLDKFGTDATRLAILANVAPKSNRHWSLEIFIGIERWQAKIWKLVGDFLAERQKNLKDGKKELRLLKHHRQKVNDPRNFLLNELRVHMNDTFLLNTAIANMQSYTQKLRKLQDPMFLRSTEYERALCDLVLVLSPFAPMFCLELWSALTSVPLKNSHYKSGLSVLEQSWPEIDSDYKANLIVRVTSRQVCTVKTQYNLSDLPQLSVEEASKLAKQHDLMKPIKLEGYQPLFKIVEGYRAEINFVKLRSKSKFVDTGSYDK</sequence>
<dbReference type="CDD" id="cd00812">
    <property type="entry name" value="LeuRS_core"/>
    <property type="match status" value="1"/>
</dbReference>
<name>R7UXJ0_CAPTE</name>
<dbReference type="AlphaFoldDB" id="R7UXJ0"/>
<dbReference type="GO" id="GO:0005524">
    <property type="term" value="F:ATP binding"/>
    <property type="evidence" value="ECO:0007669"/>
    <property type="project" value="UniProtKB-KW"/>
</dbReference>
<dbReference type="FunFam" id="3.40.50.620:FF:000100">
    <property type="entry name" value="probable leucine--tRNA ligase, mitochondrial"/>
    <property type="match status" value="1"/>
</dbReference>
<dbReference type="Pfam" id="PF00133">
    <property type="entry name" value="tRNA-synt_1"/>
    <property type="match status" value="1"/>
</dbReference>
<dbReference type="SUPFAM" id="SSF52374">
    <property type="entry name" value="Nucleotidylyl transferase"/>
    <property type="match status" value="1"/>
</dbReference>
<feature type="domain" description="Methionyl/Leucyl tRNA synthetase" evidence="14">
    <location>
        <begin position="608"/>
        <end position="664"/>
    </location>
</feature>
<keyword evidence="7 11" id="KW-0648">Protein biosynthesis</keyword>
<evidence type="ECO:0000256" key="1">
    <source>
        <dbReference type="ARBA" id="ARBA00004305"/>
    </source>
</evidence>
<keyword evidence="17" id="KW-1185">Reference proteome</keyword>
<dbReference type="InterPro" id="IPR013155">
    <property type="entry name" value="M/V/L/I-tRNA-synth_anticd-bd"/>
</dbReference>
<evidence type="ECO:0000256" key="5">
    <source>
        <dbReference type="ARBA" id="ARBA00022741"/>
    </source>
</evidence>
<dbReference type="PROSITE" id="PS00178">
    <property type="entry name" value="AA_TRNA_LIGASE_I"/>
    <property type="match status" value="1"/>
</dbReference>
<keyword evidence="8 11" id="KW-0030">Aminoacyl-tRNA synthetase</keyword>
<dbReference type="InterPro" id="IPR009008">
    <property type="entry name" value="Val/Leu/Ile-tRNA-synth_edit"/>
</dbReference>
<dbReference type="GO" id="GO:0002161">
    <property type="term" value="F:aminoacyl-tRNA deacylase activity"/>
    <property type="evidence" value="ECO:0007669"/>
    <property type="project" value="InterPro"/>
</dbReference>
<proteinExistence type="inferred from homology"/>
<dbReference type="Pfam" id="PF08264">
    <property type="entry name" value="Anticodon_1"/>
    <property type="match status" value="1"/>
</dbReference>
<protein>
    <recommendedName>
        <fullName evidence="3">leucine--tRNA ligase</fullName>
        <ecNumber evidence="3">6.1.1.4</ecNumber>
    </recommendedName>
    <alternativeName>
        <fullName evidence="9">Leucyl-tRNA synthetase</fullName>
    </alternativeName>
</protein>
<evidence type="ECO:0000256" key="8">
    <source>
        <dbReference type="ARBA" id="ARBA00023146"/>
    </source>
</evidence>
<organism evidence="15">
    <name type="scientific">Capitella teleta</name>
    <name type="common">Polychaete worm</name>
    <dbReference type="NCBI Taxonomy" id="283909"/>
    <lineage>
        <taxon>Eukaryota</taxon>
        <taxon>Metazoa</taxon>
        <taxon>Spiralia</taxon>
        <taxon>Lophotrochozoa</taxon>
        <taxon>Annelida</taxon>
        <taxon>Polychaeta</taxon>
        <taxon>Sedentaria</taxon>
        <taxon>Scolecida</taxon>
        <taxon>Capitellidae</taxon>
        <taxon>Capitella</taxon>
    </lineage>
</organism>
<evidence type="ECO:0000256" key="3">
    <source>
        <dbReference type="ARBA" id="ARBA00013164"/>
    </source>
</evidence>
<keyword evidence="5 11" id="KW-0547">Nucleotide-binding</keyword>
<dbReference type="EC" id="6.1.1.4" evidence="3"/>
<dbReference type="InterPro" id="IPR001412">
    <property type="entry name" value="aa-tRNA-synth_I_CS"/>
</dbReference>
<evidence type="ECO:0000259" key="13">
    <source>
        <dbReference type="Pfam" id="PF08264"/>
    </source>
</evidence>
<dbReference type="Proteomes" id="UP000014760">
    <property type="component" value="Unassembled WGS sequence"/>
</dbReference>
<evidence type="ECO:0000256" key="11">
    <source>
        <dbReference type="RuleBase" id="RU363035"/>
    </source>
</evidence>
<feature type="domain" description="Methionyl/Leucyl tRNA synthetase" evidence="14">
    <location>
        <begin position="64"/>
        <end position="203"/>
    </location>
</feature>
<reference evidence="15 17" key="2">
    <citation type="journal article" date="2013" name="Nature">
        <title>Insights into bilaterian evolution from three spiralian genomes.</title>
        <authorList>
            <person name="Simakov O."/>
            <person name="Marletaz F."/>
            <person name="Cho S.J."/>
            <person name="Edsinger-Gonzales E."/>
            <person name="Havlak P."/>
            <person name="Hellsten U."/>
            <person name="Kuo D.H."/>
            <person name="Larsson T."/>
            <person name="Lv J."/>
            <person name="Arendt D."/>
            <person name="Savage R."/>
            <person name="Osoegawa K."/>
            <person name="de Jong P."/>
            <person name="Grimwood J."/>
            <person name="Chapman J.A."/>
            <person name="Shapiro H."/>
            <person name="Aerts A."/>
            <person name="Otillar R.P."/>
            <person name="Terry A.Y."/>
            <person name="Boore J.L."/>
            <person name="Grigoriev I.V."/>
            <person name="Lindberg D.R."/>
            <person name="Seaver E.C."/>
            <person name="Weisblat D.A."/>
            <person name="Putnam N.H."/>
            <person name="Rokhsar D.S."/>
        </authorList>
    </citation>
    <scope>NUCLEOTIDE SEQUENCE</scope>
    <source>
        <strain evidence="15 17">I ESC-2004</strain>
    </source>
</reference>
<dbReference type="Gene3D" id="3.40.50.620">
    <property type="entry name" value="HUPs"/>
    <property type="match status" value="2"/>
</dbReference>
<dbReference type="InterPro" id="IPR002300">
    <property type="entry name" value="aa-tRNA-synth_Ia"/>
</dbReference>
<feature type="domain" description="Aminoacyl-tRNA synthetase class Ia" evidence="12">
    <location>
        <begin position="420"/>
        <end position="583"/>
    </location>
</feature>
<reference evidence="17" key="1">
    <citation type="submission" date="2012-12" db="EMBL/GenBank/DDBJ databases">
        <authorList>
            <person name="Hellsten U."/>
            <person name="Grimwood J."/>
            <person name="Chapman J.A."/>
            <person name="Shapiro H."/>
            <person name="Aerts A."/>
            <person name="Otillar R.P."/>
            <person name="Terry A.Y."/>
            <person name="Boore J.L."/>
            <person name="Simakov O."/>
            <person name="Marletaz F."/>
            <person name="Cho S.-J."/>
            <person name="Edsinger-Gonzales E."/>
            <person name="Havlak P."/>
            <person name="Kuo D.-H."/>
            <person name="Larsson T."/>
            <person name="Lv J."/>
            <person name="Arendt D."/>
            <person name="Savage R."/>
            <person name="Osoegawa K."/>
            <person name="de Jong P."/>
            <person name="Lindberg D.R."/>
            <person name="Seaver E.C."/>
            <person name="Weisblat D.A."/>
            <person name="Putnam N.H."/>
            <person name="Grigoriev I.V."/>
            <person name="Rokhsar D.S."/>
        </authorList>
    </citation>
    <scope>NUCLEOTIDE SEQUENCE</scope>
    <source>
        <strain evidence="17">I ESC-2004</strain>
    </source>
</reference>
<dbReference type="HOGENOM" id="CLU_004427_0_1_1"/>
<comment type="similarity">
    <text evidence="2 11">Belongs to the class-I aminoacyl-tRNA synthetase family.</text>
</comment>
<dbReference type="NCBIfam" id="TIGR00396">
    <property type="entry name" value="leuS_bact"/>
    <property type="match status" value="1"/>
</dbReference>
<dbReference type="GO" id="GO:0005759">
    <property type="term" value="C:mitochondrial matrix"/>
    <property type="evidence" value="ECO:0007669"/>
    <property type="project" value="UniProtKB-SubCell"/>
</dbReference>
<evidence type="ECO:0000313" key="15">
    <source>
        <dbReference type="EMBL" id="ELU11054.1"/>
    </source>
</evidence>
<evidence type="ECO:0000259" key="12">
    <source>
        <dbReference type="Pfam" id="PF00133"/>
    </source>
</evidence>
<evidence type="ECO:0000256" key="9">
    <source>
        <dbReference type="ARBA" id="ARBA00030520"/>
    </source>
</evidence>
<dbReference type="FunCoup" id="R7UXJ0">
    <property type="interactions" value="1405"/>
</dbReference>
<evidence type="ECO:0000313" key="17">
    <source>
        <dbReference type="Proteomes" id="UP000014760"/>
    </source>
</evidence>
<accession>R7UXJ0</accession>
<dbReference type="FunFam" id="1.10.730.10:FF:000002">
    <property type="entry name" value="Leucine--tRNA ligase"/>
    <property type="match status" value="1"/>
</dbReference>
<dbReference type="Gene3D" id="1.10.730.10">
    <property type="entry name" value="Isoleucyl-tRNA Synthetase, Domain 1"/>
    <property type="match status" value="1"/>
</dbReference>
<evidence type="ECO:0000256" key="2">
    <source>
        <dbReference type="ARBA" id="ARBA00005594"/>
    </source>
</evidence>
<dbReference type="PANTHER" id="PTHR43740">
    <property type="entry name" value="LEUCYL-TRNA SYNTHETASE"/>
    <property type="match status" value="1"/>
</dbReference>
<dbReference type="Pfam" id="PF09334">
    <property type="entry name" value="tRNA-synt_1g"/>
    <property type="match status" value="2"/>
</dbReference>
<dbReference type="SUPFAM" id="SSF50677">
    <property type="entry name" value="ValRS/IleRS/LeuRS editing domain"/>
    <property type="match status" value="1"/>
</dbReference>
<evidence type="ECO:0000313" key="16">
    <source>
        <dbReference type="EnsemblMetazoa" id="CapteP228464"/>
    </source>
</evidence>
<dbReference type="FunFam" id="3.40.50.620:FF:000003">
    <property type="entry name" value="Leucine--tRNA ligase"/>
    <property type="match status" value="1"/>
</dbReference>
<dbReference type="GO" id="GO:0004823">
    <property type="term" value="F:leucine-tRNA ligase activity"/>
    <property type="evidence" value="ECO:0007669"/>
    <property type="project" value="UniProtKB-EC"/>
</dbReference>
<keyword evidence="6 11" id="KW-0067">ATP-binding</keyword>
<dbReference type="InterPro" id="IPR002302">
    <property type="entry name" value="Leu-tRNA-ligase"/>
</dbReference>
<dbReference type="InterPro" id="IPR014729">
    <property type="entry name" value="Rossmann-like_a/b/a_fold"/>
</dbReference>
<reference evidence="16" key="3">
    <citation type="submission" date="2015-06" db="UniProtKB">
        <authorList>
            <consortium name="EnsemblMetazoa"/>
        </authorList>
    </citation>
    <scope>IDENTIFICATION</scope>
</reference>
<dbReference type="EMBL" id="KB297016">
    <property type="protein sequence ID" value="ELU11054.1"/>
    <property type="molecule type" value="Genomic_DNA"/>
</dbReference>
<dbReference type="InterPro" id="IPR015413">
    <property type="entry name" value="Methionyl/Leucyl_tRNA_Synth"/>
</dbReference>
<dbReference type="PRINTS" id="PR00985">
    <property type="entry name" value="TRNASYNTHLEU"/>
</dbReference>
<dbReference type="PANTHER" id="PTHR43740:SF2">
    <property type="entry name" value="LEUCINE--TRNA LIGASE, MITOCHONDRIAL"/>
    <property type="match status" value="1"/>
</dbReference>
<dbReference type="OrthoDB" id="15954at2759"/>
<evidence type="ECO:0000256" key="7">
    <source>
        <dbReference type="ARBA" id="ARBA00022917"/>
    </source>
</evidence>
<keyword evidence="4 11" id="KW-0436">Ligase</keyword>
<comment type="catalytic activity">
    <reaction evidence="10">
        <text>tRNA(Leu) + L-leucine + ATP = L-leucyl-tRNA(Leu) + AMP + diphosphate</text>
        <dbReference type="Rhea" id="RHEA:11688"/>
        <dbReference type="Rhea" id="RHEA-COMP:9613"/>
        <dbReference type="Rhea" id="RHEA-COMP:9622"/>
        <dbReference type="ChEBI" id="CHEBI:30616"/>
        <dbReference type="ChEBI" id="CHEBI:33019"/>
        <dbReference type="ChEBI" id="CHEBI:57427"/>
        <dbReference type="ChEBI" id="CHEBI:78442"/>
        <dbReference type="ChEBI" id="CHEBI:78494"/>
        <dbReference type="ChEBI" id="CHEBI:456215"/>
        <dbReference type="EC" id="6.1.1.4"/>
    </reaction>
</comment>
<dbReference type="GO" id="GO:0006429">
    <property type="term" value="P:leucyl-tRNA aminoacylation"/>
    <property type="evidence" value="ECO:0007669"/>
    <property type="project" value="InterPro"/>
</dbReference>
<dbReference type="STRING" id="283909.R7UXJ0"/>
<dbReference type="EMBL" id="AMQN01005863">
    <property type="status" value="NOT_ANNOTATED_CDS"/>
    <property type="molecule type" value="Genomic_DNA"/>
</dbReference>
<evidence type="ECO:0000256" key="10">
    <source>
        <dbReference type="ARBA" id="ARBA00047469"/>
    </source>
</evidence>